<feature type="non-terminal residue" evidence="1">
    <location>
        <position position="1"/>
    </location>
</feature>
<name>A0ABP0MVD5_9DINO</name>
<protein>
    <submittedName>
        <fullName evidence="1">J domain-containing protein</fullName>
    </submittedName>
</protein>
<accession>A0ABP0MVD5</accession>
<proteinExistence type="predicted"/>
<dbReference type="EMBL" id="CAXAMM010024140">
    <property type="protein sequence ID" value="CAK9054802.1"/>
    <property type="molecule type" value="Genomic_DNA"/>
</dbReference>
<dbReference type="Proteomes" id="UP001642464">
    <property type="component" value="Unassembled WGS sequence"/>
</dbReference>
<sequence length="193" mass="21040">LWRAYQAEGELGLRHQMERGIMDWLRLAGEEDTGVHGSYRLRSTLNTVGVSGCIGTSHEETTMSTADGYLHREMDSHGVRAKADVLGVQVAELRAGYIHSKEKESRQVSFHGKEAHMHRDTSFEGLGTDVRIGSGQAPGARLQSGLGRFQESISCASKDGTESFHSQQMVIGGHTKASLAGKTMDLRAGYIHS</sequence>
<reference evidence="1 2" key="1">
    <citation type="submission" date="2024-02" db="EMBL/GenBank/DDBJ databases">
        <authorList>
            <person name="Chen Y."/>
            <person name="Shah S."/>
            <person name="Dougan E. K."/>
            <person name="Thang M."/>
            <person name="Chan C."/>
        </authorList>
    </citation>
    <scope>NUCLEOTIDE SEQUENCE [LARGE SCALE GENOMIC DNA]</scope>
</reference>
<evidence type="ECO:0000313" key="2">
    <source>
        <dbReference type="Proteomes" id="UP001642464"/>
    </source>
</evidence>
<comment type="caution">
    <text evidence="1">The sequence shown here is derived from an EMBL/GenBank/DDBJ whole genome shotgun (WGS) entry which is preliminary data.</text>
</comment>
<keyword evidence="2" id="KW-1185">Reference proteome</keyword>
<gene>
    <name evidence="1" type="ORF">SCF082_LOCUS29706</name>
</gene>
<feature type="non-terminal residue" evidence="1">
    <location>
        <position position="193"/>
    </location>
</feature>
<evidence type="ECO:0000313" key="1">
    <source>
        <dbReference type="EMBL" id="CAK9054802.1"/>
    </source>
</evidence>
<organism evidence="1 2">
    <name type="scientific">Durusdinium trenchii</name>
    <dbReference type="NCBI Taxonomy" id="1381693"/>
    <lineage>
        <taxon>Eukaryota</taxon>
        <taxon>Sar</taxon>
        <taxon>Alveolata</taxon>
        <taxon>Dinophyceae</taxon>
        <taxon>Suessiales</taxon>
        <taxon>Symbiodiniaceae</taxon>
        <taxon>Durusdinium</taxon>
    </lineage>
</organism>